<keyword evidence="2" id="KW-1185">Reference proteome</keyword>
<organism evidence="1 2">
    <name type="scientific">Culex pipiens pipiens</name>
    <name type="common">Northern house mosquito</name>
    <dbReference type="NCBI Taxonomy" id="38569"/>
    <lineage>
        <taxon>Eukaryota</taxon>
        <taxon>Metazoa</taxon>
        <taxon>Ecdysozoa</taxon>
        <taxon>Arthropoda</taxon>
        <taxon>Hexapoda</taxon>
        <taxon>Insecta</taxon>
        <taxon>Pterygota</taxon>
        <taxon>Neoptera</taxon>
        <taxon>Endopterygota</taxon>
        <taxon>Diptera</taxon>
        <taxon>Nematocera</taxon>
        <taxon>Culicoidea</taxon>
        <taxon>Culicidae</taxon>
        <taxon>Culicinae</taxon>
        <taxon>Culicini</taxon>
        <taxon>Culex</taxon>
        <taxon>Culex</taxon>
    </lineage>
</organism>
<dbReference type="AlphaFoldDB" id="A0ABD1CQK8"/>
<evidence type="ECO:0000313" key="1">
    <source>
        <dbReference type="EMBL" id="KAL1378638.1"/>
    </source>
</evidence>
<accession>A0ABD1CQK8</accession>
<evidence type="ECO:0000313" key="2">
    <source>
        <dbReference type="Proteomes" id="UP001562425"/>
    </source>
</evidence>
<gene>
    <name evidence="1" type="ORF">pipiens_015459</name>
</gene>
<reference evidence="1 2" key="1">
    <citation type="submission" date="2024-05" db="EMBL/GenBank/DDBJ databases">
        <title>Culex pipiens pipiens assembly and annotation.</title>
        <authorList>
            <person name="Alout H."/>
            <person name="Durand T."/>
        </authorList>
    </citation>
    <scope>NUCLEOTIDE SEQUENCE [LARGE SCALE GENOMIC DNA]</scope>
    <source>
        <strain evidence="1">HA-2024</strain>
        <tissue evidence="1">Whole body</tissue>
    </source>
</reference>
<dbReference type="Proteomes" id="UP001562425">
    <property type="component" value="Unassembled WGS sequence"/>
</dbReference>
<name>A0ABD1CQK8_CULPP</name>
<sequence length="278" mass="31250">MNFYDDFDIGFDSLDSPIVTVDAPPAEVAPVRAPDPVVAVAPKVKKPGIRKLKFFLFEAHAKILAGLTHFKPVETLRTIEDVYRNLVVFEGNFEQTCNDFRKLGADRLEVQQVGGKGGASLCRIKVGQFVLAEAQGSTNRVAKRHALDTFYKTAKRHCYRLEYLKASNALENQIARRPNGGIGIYKNIIKQFRQESIEQELVFRPEFTKEERSVLIKHASKMDLKAIAFGPKDNLQLKVLGLPIPALAIVERILVRKDPQLRALYQAIPPMVGARRID</sequence>
<comment type="caution">
    <text evidence="1">The sequence shown here is derived from an EMBL/GenBank/DDBJ whole genome shotgun (WGS) entry which is preliminary data.</text>
</comment>
<dbReference type="EMBL" id="JBEHCU010010196">
    <property type="protein sequence ID" value="KAL1378638.1"/>
    <property type="molecule type" value="Genomic_DNA"/>
</dbReference>
<protein>
    <submittedName>
        <fullName evidence="1">Uncharacterized protein</fullName>
    </submittedName>
</protein>
<proteinExistence type="predicted"/>